<comment type="caution">
    <text evidence="2">The sequence shown here is derived from an EMBL/GenBank/DDBJ whole genome shotgun (WGS) entry which is preliminary data.</text>
</comment>
<evidence type="ECO:0000313" key="3">
    <source>
        <dbReference type="Proteomes" id="UP000529946"/>
    </source>
</evidence>
<gene>
    <name evidence="2" type="ORF">GGR12_002866</name>
</gene>
<proteinExistence type="predicted"/>
<organism evidence="2 3">
    <name type="scientific">Brevundimonas lenta</name>
    <dbReference type="NCBI Taxonomy" id="424796"/>
    <lineage>
        <taxon>Bacteria</taxon>
        <taxon>Pseudomonadati</taxon>
        <taxon>Pseudomonadota</taxon>
        <taxon>Alphaproteobacteria</taxon>
        <taxon>Caulobacterales</taxon>
        <taxon>Caulobacteraceae</taxon>
        <taxon>Brevundimonas</taxon>
    </lineage>
</organism>
<name>A0A7W6JF35_9CAUL</name>
<evidence type="ECO:0000256" key="1">
    <source>
        <dbReference type="SAM" id="SignalP"/>
    </source>
</evidence>
<dbReference type="RefSeq" id="WP_183205113.1">
    <property type="nucleotide sequence ID" value="NZ_BAAAER010000003.1"/>
</dbReference>
<reference evidence="2 3" key="1">
    <citation type="submission" date="2020-08" db="EMBL/GenBank/DDBJ databases">
        <title>Genomic Encyclopedia of Type Strains, Phase IV (KMG-IV): sequencing the most valuable type-strain genomes for metagenomic binning, comparative biology and taxonomic classification.</title>
        <authorList>
            <person name="Goeker M."/>
        </authorList>
    </citation>
    <scope>NUCLEOTIDE SEQUENCE [LARGE SCALE GENOMIC DNA]</scope>
    <source>
        <strain evidence="2 3">DSM 23960</strain>
    </source>
</reference>
<sequence>MKTFLAPLALCMALHAGSAAAQQDSTPPMSPQAVAEMTPLADAFFRSLQSGDSSKAFRELFAGTLMEGKQDELQTLITQTNVYLDAYGTLTSWSMIRSDCLSPTYCRAIFQVENKNGPMFYTLTVHRRAGVWMTSSIFLTDRGQAFFDLPN</sequence>
<dbReference type="Proteomes" id="UP000529946">
    <property type="component" value="Unassembled WGS sequence"/>
</dbReference>
<accession>A0A7W6JF35</accession>
<protein>
    <recommendedName>
        <fullName evidence="4">DUF4019 domain-containing protein</fullName>
    </recommendedName>
</protein>
<keyword evidence="1" id="KW-0732">Signal</keyword>
<evidence type="ECO:0000313" key="2">
    <source>
        <dbReference type="EMBL" id="MBB4083978.1"/>
    </source>
</evidence>
<dbReference type="EMBL" id="JACIDM010000003">
    <property type="protein sequence ID" value="MBB4083978.1"/>
    <property type="molecule type" value="Genomic_DNA"/>
</dbReference>
<dbReference type="AlphaFoldDB" id="A0A7W6JF35"/>
<feature type="chain" id="PRO_5030946708" description="DUF4019 domain-containing protein" evidence="1">
    <location>
        <begin position="22"/>
        <end position="151"/>
    </location>
</feature>
<evidence type="ECO:0008006" key="4">
    <source>
        <dbReference type="Google" id="ProtNLM"/>
    </source>
</evidence>
<keyword evidence="3" id="KW-1185">Reference proteome</keyword>
<feature type="signal peptide" evidence="1">
    <location>
        <begin position="1"/>
        <end position="21"/>
    </location>
</feature>